<protein>
    <submittedName>
        <fullName evidence="1">Carotenoid biosynthesis protein</fullName>
    </submittedName>
</protein>
<organism evidence="1">
    <name type="scientific">uncultured Solirubrobacteraceae bacterium</name>
    <dbReference type="NCBI Taxonomy" id="1162706"/>
    <lineage>
        <taxon>Bacteria</taxon>
        <taxon>Bacillati</taxon>
        <taxon>Actinomycetota</taxon>
        <taxon>Thermoleophilia</taxon>
        <taxon>Solirubrobacterales</taxon>
        <taxon>Solirubrobacteraceae</taxon>
        <taxon>environmental samples</taxon>
    </lineage>
</organism>
<dbReference type="PANTHER" id="PTHR39419">
    <property type="entry name" value="SLL0814 PROTEIN"/>
    <property type="match status" value="1"/>
</dbReference>
<proteinExistence type="predicted"/>
<dbReference type="PANTHER" id="PTHR39419:SF1">
    <property type="entry name" value="SLL0814 PROTEIN"/>
    <property type="match status" value="1"/>
</dbReference>
<gene>
    <name evidence="1" type="ORF">AVDCRST_MAG30-2969</name>
</gene>
<name>A0A6J4TE18_9ACTN</name>
<dbReference type="EMBL" id="CADCVS010000382">
    <property type="protein sequence ID" value="CAA9519728.1"/>
    <property type="molecule type" value="Genomic_DNA"/>
</dbReference>
<reference evidence="1" key="1">
    <citation type="submission" date="2020-02" db="EMBL/GenBank/DDBJ databases">
        <authorList>
            <person name="Meier V. D."/>
        </authorList>
    </citation>
    <scope>NUCLEOTIDE SEQUENCE</scope>
    <source>
        <strain evidence="1">AVDCRST_MAG30</strain>
    </source>
</reference>
<dbReference type="AlphaFoldDB" id="A0A6J4TE18"/>
<dbReference type="Pfam" id="PF04240">
    <property type="entry name" value="Caroten_synth"/>
    <property type="match status" value="1"/>
</dbReference>
<dbReference type="InterPro" id="IPR007354">
    <property type="entry name" value="CruF-like"/>
</dbReference>
<evidence type="ECO:0000313" key="1">
    <source>
        <dbReference type="EMBL" id="CAA9519728.1"/>
    </source>
</evidence>
<sequence>MRLFRVLFGALVASQVAYSRLPERRLVSATRGIVGLLLATSVTEAVAARGARRGAGPIAAAGALGFAAELSGVATGRPFGHYTYSDKLGPKVGGVPLLAAAAWAMMSRPSWVVAGLITRRRAPRVALAAGALTAWDVFLDPRMARDGYWSWPGGGRYEGIPASNFAGWFSTGLGVFAVWSLLDPDDDPGSDGDGALALYAWTWIGEGFANAVLWRRPVTAAAGTAAMGAFAAPALRARLSGR</sequence>
<accession>A0A6J4TE18</accession>